<comment type="caution">
    <text evidence="1">The sequence shown here is derived from an EMBL/GenBank/DDBJ whole genome shotgun (WGS) entry which is preliminary data.</text>
</comment>
<sequence>MPAINLGSYNYLGFAENRGPCAEQAMSAIEAYGIATCSTDQELG</sequence>
<gene>
    <name evidence="1" type="ORF">SMN809_LOCUS43026</name>
</gene>
<protein>
    <submittedName>
        <fullName evidence="1">Uncharacterized protein</fullName>
    </submittedName>
</protein>
<accession>A0A8S3A493</accession>
<dbReference type="Proteomes" id="UP000676336">
    <property type="component" value="Unassembled WGS sequence"/>
</dbReference>
<name>A0A8S3A493_9BILA</name>
<feature type="non-terminal residue" evidence="1">
    <location>
        <position position="44"/>
    </location>
</feature>
<dbReference type="AlphaFoldDB" id="A0A8S3A493"/>
<organism evidence="1 2">
    <name type="scientific">Rotaria magnacalcarata</name>
    <dbReference type="NCBI Taxonomy" id="392030"/>
    <lineage>
        <taxon>Eukaryota</taxon>
        <taxon>Metazoa</taxon>
        <taxon>Spiralia</taxon>
        <taxon>Gnathifera</taxon>
        <taxon>Rotifera</taxon>
        <taxon>Eurotatoria</taxon>
        <taxon>Bdelloidea</taxon>
        <taxon>Philodinida</taxon>
        <taxon>Philodinidae</taxon>
        <taxon>Rotaria</taxon>
    </lineage>
</organism>
<proteinExistence type="predicted"/>
<evidence type="ECO:0000313" key="2">
    <source>
        <dbReference type="Proteomes" id="UP000676336"/>
    </source>
</evidence>
<evidence type="ECO:0000313" key="1">
    <source>
        <dbReference type="EMBL" id="CAF4700326.1"/>
    </source>
</evidence>
<dbReference type="EMBL" id="CAJOBI010125743">
    <property type="protein sequence ID" value="CAF4700326.1"/>
    <property type="molecule type" value="Genomic_DNA"/>
</dbReference>
<reference evidence="1" key="1">
    <citation type="submission" date="2021-02" db="EMBL/GenBank/DDBJ databases">
        <authorList>
            <person name="Nowell W R."/>
        </authorList>
    </citation>
    <scope>NUCLEOTIDE SEQUENCE</scope>
</reference>